<organism evidence="1 2">
    <name type="scientific">Cellulomonas dongxiuzhuiae</name>
    <dbReference type="NCBI Taxonomy" id="2819979"/>
    <lineage>
        <taxon>Bacteria</taxon>
        <taxon>Bacillati</taxon>
        <taxon>Actinomycetota</taxon>
        <taxon>Actinomycetes</taxon>
        <taxon>Micrococcales</taxon>
        <taxon>Cellulomonadaceae</taxon>
        <taxon>Cellulomonas</taxon>
    </lineage>
</organism>
<dbReference type="InterPro" id="IPR045499">
    <property type="entry name" value="DUF6492"/>
</dbReference>
<name>A0ABX8GM09_9CELL</name>
<dbReference type="Proteomes" id="UP000679335">
    <property type="component" value="Chromosome"/>
</dbReference>
<sequence length="325" mass="36153">MSGDTFVPVVFELELPFLELQARSFARNVAPEQVERVLVLDNTRHGIPARRRDAVVAAYGVHAPRVEVVAARDVAPPVTSLGWMSQQVLKLAVARHVRTERYVTLDAKNVVVNRLDPGYLRAPDGRPRVGAHPYTHHPLRPSVERALAYFDLAAADHLESFPGTVTPYVMQTAEVLGLVDEVERREGTSFEEAFVRLDVTEFGLYAAWLTRRHGDRSAVYAEDQPGCPTVWPGRPSLAAVQEAVRQAGTGLPVLSVHRTALVRMDGAATDALCDFWSGTGLFADLTAARAFVDDYRRFYARHVWVKRAREAPTRLARRVRDRVGA</sequence>
<dbReference type="EMBL" id="CP076023">
    <property type="protein sequence ID" value="QWC16873.1"/>
    <property type="molecule type" value="Genomic_DNA"/>
</dbReference>
<proteinExistence type="predicted"/>
<evidence type="ECO:0000313" key="2">
    <source>
        <dbReference type="Proteomes" id="UP000679335"/>
    </source>
</evidence>
<gene>
    <name evidence="1" type="ORF">KKR89_04375</name>
</gene>
<evidence type="ECO:0000313" key="1">
    <source>
        <dbReference type="EMBL" id="QWC16873.1"/>
    </source>
</evidence>
<keyword evidence="2" id="KW-1185">Reference proteome</keyword>
<protein>
    <submittedName>
        <fullName evidence="1">Uncharacterized protein</fullName>
    </submittedName>
</protein>
<reference evidence="1 2" key="1">
    <citation type="submission" date="2021-05" db="EMBL/GenBank/DDBJ databases">
        <title>Novel species in genus Cellulomonas.</title>
        <authorList>
            <person name="Zhang G."/>
        </authorList>
    </citation>
    <scope>NUCLEOTIDE SEQUENCE [LARGE SCALE GENOMIC DNA]</scope>
    <source>
        <strain evidence="2">zg-ZUI157</strain>
    </source>
</reference>
<dbReference type="Pfam" id="PF20102">
    <property type="entry name" value="DUF6492"/>
    <property type="match status" value="1"/>
</dbReference>
<dbReference type="RefSeq" id="WP_208198028.1">
    <property type="nucleotide sequence ID" value="NZ_CP076023.1"/>
</dbReference>
<accession>A0ABX8GM09</accession>